<dbReference type="RefSeq" id="WP_007279333.1">
    <property type="nucleotide sequence ID" value="NZ_ABCK01000013.1"/>
</dbReference>
<gene>
    <name evidence="1" type="ORF">LNTAR_06324</name>
</gene>
<dbReference type="AlphaFoldDB" id="A6DN91"/>
<protein>
    <submittedName>
        <fullName evidence="1">Uncharacterized protein</fullName>
    </submittedName>
</protein>
<organism evidence="1 2">
    <name type="scientific">Lentisphaera araneosa HTCC2155</name>
    <dbReference type="NCBI Taxonomy" id="313628"/>
    <lineage>
        <taxon>Bacteria</taxon>
        <taxon>Pseudomonadati</taxon>
        <taxon>Lentisphaerota</taxon>
        <taxon>Lentisphaeria</taxon>
        <taxon>Lentisphaerales</taxon>
        <taxon>Lentisphaeraceae</taxon>
        <taxon>Lentisphaera</taxon>
    </lineage>
</organism>
<sequence length="118" mass="13930">MTPFERTKLNELITICESVFSLVEDMREYKIRRNKPLRTDLTKQIILLANSVSNLKKVNKDLIIQILEKEELERLIKFGEVLALNHEKIDFGIVWRSTQDEIPSLYRKTKNLITIRST</sequence>
<evidence type="ECO:0000313" key="1">
    <source>
        <dbReference type="EMBL" id="EDM26839.1"/>
    </source>
</evidence>
<name>A6DN91_9BACT</name>
<proteinExistence type="predicted"/>
<evidence type="ECO:0000313" key="2">
    <source>
        <dbReference type="Proteomes" id="UP000004947"/>
    </source>
</evidence>
<accession>A6DN91</accession>
<dbReference type="EMBL" id="ABCK01000013">
    <property type="protein sequence ID" value="EDM26839.1"/>
    <property type="molecule type" value="Genomic_DNA"/>
</dbReference>
<comment type="caution">
    <text evidence="1">The sequence shown here is derived from an EMBL/GenBank/DDBJ whole genome shotgun (WGS) entry which is preliminary data.</text>
</comment>
<keyword evidence="2" id="KW-1185">Reference proteome</keyword>
<dbReference type="Proteomes" id="UP000004947">
    <property type="component" value="Unassembled WGS sequence"/>
</dbReference>
<dbReference type="OrthoDB" id="4829434at2"/>
<reference evidence="1 2" key="1">
    <citation type="journal article" date="2010" name="J. Bacteriol.">
        <title>Genome sequence of Lentisphaera araneosa HTCC2155T, the type species of the order Lentisphaerales in the phylum Lentisphaerae.</title>
        <authorList>
            <person name="Thrash J.C."/>
            <person name="Cho J.C."/>
            <person name="Vergin K.L."/>
            <person name="Morris R.M."/>
            <person name="Giovannoni S.J."/>
        </authorList>
    </citation>
    <scope>NUCLEOTIDE SEQUENCE [LARGE SCALE GENOMIC DNA]</scope>
    <source>
        <strain evidence="1 2">HTCC2155</strain>
    </source>
</reference>